<keyword evidence="3" id="KW-1185">Reference proteome</keyword>
<evidence type="ECO:0000256" key="1">
    <source>
        <dbReference type="SAM" id="MobiDB-lite"/>
    </source>
</evidence>
<dbReference type="EMBL" id="NMUH01003239">
    <property type="protein sequence ID" value="MQM04548.1"/>
    <property type="molecule type" value="Genomic_DNA"/>
</dbReference>
<dbReference type="Proteomes" id="UP000652761">
    <property type="component" value="Unassembled WGS sequence"/>
</dbReference>
<gene>
    <name evidence="2" type="ORF">Taro_037348</name>
</gene>
<evidence type="ECO:0000313" key="2">
    <source>
        <dbReference type="EMBL" id="MQM04548.1"/>
    </source>
</evidence>
<organism evidence="2 3">
    <name type="scientific">Colocasia esculenta</name>
    <name type="common">Wild taro</name>
    <name type="synonym">Arum esculentum</name>
    <dbReference type="NCBI Taxonomy" id="4460"/>
    <lineage>
        <taxon>Eukaryota</taxon>
        <taxon>Viridiplantae</taxon>
        <taxon>Streptophyta</taxon>
        <taxon>Embryophyta</taxon>
        <taxon>Tracheophyta</taxon>
        <taxon>Spermatophyta</taxon>
        <taxon>Magnoliopsida</taxon>
        <taxon>Liliopsida</taxon>
        <taxon>Araceae</taxon>
        <taxon>Aroideae</taxon>
        <taxon>Colocasieae</taxon>
        <taxon>Colocasia</taxon>
    </lineage>
</organism>
<protein>
    <submittedName>
        <fullName evidence="2">Uncharacterized protein</fullName>
    </submittedName>
</protein>
<accession>A0A843WCL0</accession>
<comment type="caution">
    <text evidence="2">The sequence shown here is derived from an EMBL/GenBank/DDBJ whole genome shotgun (WGS) entry which is preliminary data.</text>
</comment>
<dbReference type="AlphaFoldDB" id="A0A843WCL0"/>
<evidence type="ECO:0000313" key="3">
    <source>
        <dbReference type="Proteomes" id="UP000652761"/>
    </source>
</evidence>
<feature type="region of interest" description="Disordered" evidence="1">
    <location>
        <begin position="154"/>
        <end position="176"/>
    </location>
</feature>
<name>A0A843WCL0_COLES</name>
<sequence length="176" mass="20164">MSYVSFRLLKATGPMSPSHVQRVKCSGREHKPQFAPLLCASLISGVLKLGSFVETWEEVVDHLARGARRGTVVRPDYGSCGYLWFRVSLRWEVSDMDRWLRNEVRLLSLGRLRSRKTRIHNSVPLKRRRHYHCRVQEGTFASVAFRRKEGDAASVALPGETSQKFPPRRSEETGLQ</sequence>
<reference evidence="2" key="1">
    <citation type="submission" date="2017-07" db="EMBL/GenBank/DDBJ databases">
        <title>Taro Niue Genome Assembly and Annotation.</title>
        <authorList>
            <person name="Atibalentja N."/>
            <person name="Keating K."/>
            <person name="Fields C.J."/>
        </authorList>
    </citation>
    <scope>NUCLEOTIDE SEQUENCE</scope>
    <source>
        <strain evidence="2">Niue_2</strain>
        <tissue evidence="2">Leaf</tissue>
    </source>
</reference>
<proteinExistence type="predicted"/>